<reference evidence="1 2" key="1">
    <citation type="submission" date="2015-01" db="EMBL/GenBank/DDBJ databases">
        <title>Genome of allotetraploid Gossypium barbadense reveals genomic plasticity and fiber elongation in cotton evolution.</title>
        <authorList>
            <person name="Chen X."/>
            <person name="Liu X."/>
            <person name="Zhao B."/>
            <person name="Zheng H."/>
            <person name="Hu Y."/>
            <person name="Lu G."/>
            <person name="Yang C."/>
            <person name="Chen J."/>
            <person name="Shan C."/>
            <person name="Zhang L."/>
            <person name="Zhou Y."/>
            <person name="Wang L."/>
            <person name="Guo W."/>
            <person name="Bai Y."/>
            <person name="Ruan J."/>
            <person name="Shangguan X."/>
            <person name="Mao Y."/>
            <person name="Jiang J."/>
            <person name="Zhu Y."/>
            <person name="Lei J."/>
            <person name="Kang H."/>
            <person name="Chen S."/>
            <person name="He X."/>
            <person name="Wang R."/>
            <person name="Wang Y."/>
            <person name="Chen J."/>
            <person name="Wang L."/>
            <person name="Yu S."/>
            <person name="Wang B."/>
            <person name="Wei J."/>
            <person name="Song S."/>
            <person name="Lu X."/>
            <person name="Gao Z."/>
            <person name="Gu W."/>
            <person name="Deng X."/>
            <person name="Ma D."/>
            <person name="Wang S."/>
            <person name="Liang W."/>
            <person name="Fang L."/>
            <person name="Cai C."/>
            <person name="Zhu X."/>
            <person name="Zhou B."/>
            <person name="Zhang Y."/>
            <person name="Chen Z."/>
            <person name="Xu S."/>
            <person name="Zhu R."/>
            <person name="Wang S."/>
            <person name="Zhang T."/>
            <person name="Zhao G."/>
        </authorList>
    </citation>
    <scope>NUCLEOTIDE SEQUENCE [LARGE SCALE GENOMIC DNA]</scope>
    <source>
        <strain evidence="2">cv. Xinhai21</strain>
        <tissue evidence="1">Leaf</tissue>
    </source>
</reference>
<dbReference type="Proteomes" id="UP000239757">
    <property type="component" value="Unassembled WGS sequence"/>
</dbReference>
<dbReference type="EMBL" id="KZ669344">
    <property type="protein sequence ID" value="PPR85571.1"/>
    <property type="molecule type" value="Genomic_DNA"/>
</dbReference>
<sequence length="125" mass="14139">MNELRRKNSVHEEAEIVCDVGTRSIASSRKAHFMSQCGSATSQRASLTCRQKNSDVRVRKFVSSRRAVPRHSEGFSTLPGTGRQSNVGDQILYNMRQCARGHTRGLPYLHIITKMYRRAGVEMDQ</sequence>
<proteinExistence type="predicted"/>
<dbReference type="AlphaFoldDB" id="A0A2P5W3E2"/>
<organism evidence="1 2">
    <name type="scientific">Gossypium barbadense</name>
    <name type="common">Sea Island cotton</name>
    <name type="synonym">Hibiscus barbadensis</name>
    <dbReference type="NCBI Taxonomy" id="3634"/>
    <lineage>
        <taxon>Eukaryota</taxon>
        <taxon>Viridiplantae</taxon>
        <taxon>Streptophyta</taxon>
        <taxon>Embryophyta</taxon>
        <taxon>Tracheophyta</taxon>
        <taxon>Spermatophyta</taxon>
        <taxon>Magnoliopsida</taxon>
        <taxon>eudicotyledons</taxon>
        <taxon>Gunneridae</taxon>
        <taxon>Pentapetalae</taxon>
        <taxon>rosids</taxon>
        <taxon>malvids</taxon>
        <taxon>Malvales</taxon>
        <taxon>Malvaceae</taxon>
        <taxon>Malvoideae</taxon>
        <taxon>Gossypium</taxon>
    </lineage>
</organism>
<name>A0A2P5W3E2_GOSBA</name>
<accession>A0A2P5W3E2</accession>
<gene>
    <name evidence="1" type="ORF">GOBAR_AA35120</name>
</gene>
<protein>
    <submittedName>
        <fullName evidence="1">Uncharacterized protein</fullName>
    </submittedName>
</protein>
<evidence type="ECO:0000313" key="2">
    <source>
        <dbReference type="Proteomes" id="UP000239757"/>
    </source>
</evidence>
<evidence type="ECO:0000313" key="1">
    <source>
        <dbReference type="EMBL" id="PPR85571.1"/>
    </source>
</evidence>